<dbReference type="EMBL" id="ML987191">
    <property type="protein sequence ID" value="KAF2253992.1"/>
    <property type="molecule type" value="Genomic_DNA"/>
</dbReference>
<sequence>MRAPVAALAGLELPWSVSWPSRTPAKRRTASIAPDDAPVHCRAPLASIFVRSRCCASDRQRARIPREGAPCGALVKRCTELRAARLPPALSKTPTCVAPPSSSHLSISASTPARARRRHIPMIPPR</sequence>
<evidence type="ECO:0000256" key="1">
    <source>
        <dbReference type="SAM" id="MobiDB-lite"/>
    </source>
</evidence>
<accession>A0A6A6IVP7</accession>
<dbReference type="GeneID" id="54574235"/>
<proteinExistence type="predicted"/>
<dbReference type="Proteomes" id="UP000800094">
    <property type="component" value="Unassembled WGS sequence"/>
</dbReference>
<gene>
    <name evidence="2" type="ORF">BU26DRAFT_233257</name>
</gene>
<organism evidence="2 3">
    <name type="scientific">Trematosphaeria pertusa</name>
    <dbReference type="NCBI Taxonomy" id="390896"/>
    <lineage>
        <taxon>Eukaryota</taxon>
        <taxon>Fungi</taxon>
        <taxon>Dikarya</taxon>
        <taxon>Ascomycota</taxon>
        <taxon>Pezizomycotina</taxon>
        <taxon>Dothideomycetes</taxon>
        <taxon>Pleosporomycetidae</taxon>
        <taxon>Pleosporales</taxon>
        <taxon>Massarineae</taxon>
        <taxon>Trematosphaeriaceae</taxon>
        <taxon>Trematosphaeria</taxon>
    </lineage>
</organism>
<name>A0A6A6IVP7_9PLEO</name>
<dbReference type="RefSeq" id="XP_033688996.1">
    <property type="nucleotide sequence ID" value="XM_033820905.1"/>
</dbReference>
<feature type="region of interest" description="Disordered" evidence="1">
    <location>
        <begin position="92"/>
        <end position="126"/>
    </location>
</feature>
<reference evidence="2" key="1">
    <citation type="journal article" date="2020" name="Stud. Mycol.">
        <title>101 Dothideomycetes genomes: a test case for predicting lifestyles and emergence of pathogens.</title>
        <authorList>
            <person name="Haridas S."/>
            <person name="Albert R."/>
            <person name="Binder M."/>
            <person name="Bloem J."/>
            <person name="Labutti K."/>
            <person name="Salamov A."/>
            <person name="Andreopoulos B."/>
            <person name="Baker S."/>
            <person name="Barry K."/>
            <person name="Bills G."/>
            <person name="Bluhm B."/>
            <person name="Cannon C."/>
            <person name="Castanera R."/>
            <person name="Culley D."/>
            <person name="Daum C."/>
            <person name="Ezra D."/>
            <person name="Gonzalez J."/>
            <person name="Henrissat B."/>
            <person name="Kuo A."/>
            <person name="Liang C."/>
            <person name="Lipzen A."/>
            <person name="Lutzoni F."/>
            <person name="Magnuson J."/>
            <person name="Mondo S."/>
            <person name="Nolan M."/>
            <person name="Ohm R."/>
            <person name="Pangilinan J."/>
            <person name="Park H.-J."/>
            <person name="Ramirez L."/>
            <person name="Alfaro M."/>
            <person name="Sun H."/>
            <person name="Tritt A."/>
            <person name="Yoshinaga Y."/>
            <person name="Zwiers L.-H."/>
            <person name="Turgeon B."/>
            <person name="Goodwin S."/>
            <person name="Spatafora J."/>
            <person name="Crous P."/>
            <person name="Grigoriev I."/>
        </authorList>
    </citation>
    <scope>NUCLEOTIDE SEQUENCE</scope>
    <source>
        <strain evidence="2">CBS 122368</strain>
    </source>
</reference>
<feature type="compositionally biased region" description="Low complexity" evidence="1">
    <location>
        <begin position="98"/>
        <end position="113"/>
    </location>
</feature>
<protein>
    <submittedName>
        <fullName evidence="2">Uncharacterized protein</fullName>
    </submittedName>
</protein>
<keyword evidence="3" id="KW-1185">Reference proteome</keyword>
<evidence type="ECO:0000313" key="2">
    <source>
        <dbReference type="EMBL" id="KAF2253992.1"/>
    </source>
</evidence>
<dbReference type="AlphaFoldDB" id="A0A6A6IVP7"/>
<evidence type="ECO:0000313" key="3">
    <source>
        <dbReference type="Proteomes" id="UP000800094"/>
    </source>
</evidence>